<name>A0ABW3UTW3_9BACL</name>
<evidence type="ECO:0000313" key="2">
    <source>
        <dbReference type="EMBL" id="MFD1224173.1"/>
    </source>
</evidence>
<dbReference type="SUPFAM" id="SSF53850">
    <property type="entry name" value="Periplasmic binding protein-like II"/>
    <property type="match status" value="1"/>
</dbReference>
<accession>A0ABW3UTW3</accession>
<comment type="caution">
    <text evidence="2">The sequence shown here is derived from an EMBL/GenBank/DDBJ whole genome shotgun (WGS) entry which is preliminary data.</text>
</comment>
<evidence type="ECO:0000256" key="1">
    <source>
        <dbReference type="SAM" id="MobiDB-lite"/>
    </source>
</evidence>
<feature type="compositionally biased region" description="Basic and acidic residues" evidence="1">
    <location>
        <begin position="1"/>
        <end position="13"/>
    </location>
</feature>
<dbReference type="PANTHER" id="PTHR43649:SF12">
    <property type="entry name" value="DIACETYLCHITOBIOSE BINDING PROTEIN DASA"/>
    <property type="match status" value="1"/>
</dbReference>
<dbReference type="Pfam" id="PF01547">
    <property type="entry name" value="SBP_bac_1"/>
    <property type="match status" value="1"/>
</dbReference>
<dbReference type="RefSeq" id="WP_345592792.1">
    <property type="nucleotide sequence ID" value="NZ_BAABJG010000036.1"/>
</dbReference>
<dbReference type="EMBL" id="JBHTLU010000042">
    <property type="protein sequence ID" value="MFD1224173.1"/>
    <property type="molecule type" value="Genomic_DNA"/>
</dbReference>
<dbReference type="InterPro" id="IPR006059">
    <property type="entry name" value="SBP"/>
</dbReference>
<gene>
    <name evidence="2" type="ORF">ACFQ4B_29105</name>
</gene>
<sequence length="514" mass="58171">MKQMEPEQWEKRLAGSPLRPGEGGFSKDLMRKIKERVEVEGNPRSRRWLKLSPVLLACVLLAFAFTRQEELGGLLGQLSKPASPAVLSPMDQEKELTLKVAYFHENTFSMRYGKAYTIRYPNVEVKIVPVDTSGWGQADYKEKMVQLIDKENPDVLYLSPDLYSELAKEGRLYPLEAVMKQDHYDLQNLYSGVTDTLRKLGEGKLYGLAPEYEMNALYYNKSLFDKYGVPYPKDKMSWEEVLQLAARFPADGTRENRIYGLMPSYYSDASELAMQIGKTNGMSLIGSDGTQATVNTDAWKKVWGMAIDGFQKGYVYKREPSPQRNMMMDEVYKRNPFISGKAAMAVYGFSLSNDLKQAASRYNMPSFPWDIVSEPVHPAHPDETSSLFIGSVFAINAKSEHLRPAWEMLKLINSLEIAKKLDKSYGGGLSVHLKALKPDEEHNYAPFYSMKPAELPDSSVHPRLLRKFNEAFAPAAAQRTGSVVEGKERLDDMLKQLQEDAQKALFNALVDSRN</sequence>
<dbReference type="InterPro" id="IPR050490">
    <property type="entry name" value="Bact_solute-bd_prot1"/>
</dbReference>
<feature type="region of interest" description="Disordered" evidence="1">
    <location>
        <begin position="1"/>
        <end position="25"/>
    </location>
</feature>
<reference evidence="3" key="1">
    <citation type="journal article" date="2019" name="Int. J. Syst. Evol. Microbiol.">
        <title>The Global Catalogue of Microorganisms (GCM) 10K type strain sequencing project: providing services to taxonomists for standard genome sequencing and annotation.</title>
        <authorList>
            <consortium name="The Broad Institute Genomics Platform"/>
            <consortium name="The Broad Institute Genome Sequencing Center for Infectious Disease"/>
            <person name="Wu L."/>
            <person name="Ma J."/>
        </authorList>
    </citation>
    <scope>NUCLEOTIDE SEQUENCE [LARGE SCALE GENOMIC DNA]</scope>
    <source>
        <strain evidence="3">CCUG 53270</strain>
    </source>
</reference>
<protein>
    <submittedName>
        <fullName evidence="2">ABC transporter substrate-binding protein</fullName>
    </submittedName>
</protein>
<dbReference type="Gene3D" id="3.40.190.10">
    <property type="entry name" value="Periplasmic binding protein-like II"/>
    <property type="match status" value="1"/>
</dbReference>
<dbReference type="Proteomes" id="UP001597180">
    <property type="component" value="Unassembled WGS sequence"/>
</dbReference>
<dbReference type="PANTHER" id="PTHR43649">
    <property type="entry name" value="ARABINOSE-BINDING PROTEIN-RELATED"/>
    <property type="match status" value="1"/>
</dbReference>
<organism evidence="2 3">
    <name type="scientific">Paenibacillus vulneris</name>
    <dbReference type="NCBI Taxonomy" id="1133364"/>
    <lineage>
        <taxon>Bacteria</taxon>
        <taxon>Bacillati</taxon>
        <taxon>Bacillota</taxon>
        <taxon>Bacilli</taxon>
        <taxon>Bacillales</taxon>
        <taxon>Paenibacillaceae</taxon>
        <taxon>Paenibacillus</taxon>
    </lineage>
</organism>
<evidence type="ECO:0000313" key="3">
    <source>
        <dbReference type="Proteomes" id="UP001597180"/>
    </source>
</evidence>
<proteinExistence type="predicted"/>
<keyword evidence="3" id="KW-1185">Reference proteome</keyword>